<organism evidence="2 3">
    <name type="scientific">Paramecium tetraurelia</name>
    <dbReference type="NCBI Taxonomy" id="5888"/>
    <lineage>
        <taxon>Eukaryota</taxon>
        <taxon>Sar</taxon>
        <taxon>Alveolata</taxon>
        <taxon>Ciliophora</taxon>
        <taxon>Intramacronucleata</taxon>
        <taxon>Oligohymenophorea</taxon>
        <taxon>Peniculida</taxon>
        <taxon>Parameciidae</taxon>
        <taxon>Paramecium</taxon>
    </lineage>
</organism>
<dbReference type="RefSeq" id="XP_001424506.1">
    <property type="nucleotide sequence ID" value="XM_001424469.1"/>
</dbReference>
<keyword evidence="1" id="KW-1133">Transmembrane helix</keyword>
<dbReference type="HOGENOM" id="CLU_1638631_0_0_1"/>
<evidence type="ECO:0000256" key="1">
    <source>
        <dbReference type="SAM" id="Phobius"/>
    </source>
</evidence>
<name>A0BEZ1_PARTE</name>
<proteinExistence type="predicted"/>
<evidence type="ECO:0000313" key="3">
    <source>
        <dbReference type="Proteomes" id="UP000000600"/>
    </source>
</evidence>
<dbReference type="KEGG" id="ptm:GSPATT00028143001"/>
<feature type="transmembrane region" description="Helical" evidence="1">
    <location>
        <begin position="44"/>
        <end position="61"/>
    </location>
</feature>
<evidence type="ECO:0000313" key="2">
    <source>
        <dbReference type="EMBL" id="CAK57108.1"/>
    </source>
</evidence>
<dbReference type="InParanoid" id="A0BEZ1"/>
<sequence>MTIYEYLLTHISCISKKFLQLKGVNLLFIKFIQKYMNFQQSQDNLICLLFLFLFIWNIFIFTPLKLINYESLLLAINFIVLFHVQPFESQIQISSYINLLNLRLFFSFIFVRKAILPKILFLQNLYQEVLEFKTISQLQLIQNLICILFTVIRDTVFHSWSP</sequence>
<reference evidence="2 3" key="1">
    <citation type="journal article" date="2006" name="Nature">
        <title>Global trends of whole-genome duplications revealed by the ciliate Paramecium tetraurelia.</title>
        <authorList>
            <consortium name="Genoscope"/>
            <person name="Aury J.-M."/>
            <person name="Jaillon O."/>
            <person name="Duret L."/>
            <person name="Noel B."/>
            <person name="Jubin C."/>
            <person name="Porcel B.M."/>
            <person name="Segurens B."/>
            <person name="Daubin V."/>
            <person name="Anthouard V."/>
            <person name="Aiach N."/>
            <person name="Arnaiz O."/>
            <person name="Billaut A."/>
            <person name="Beisson J."/>
            <person name="Blanc I."/>
            <person name="Bouhouche K."/>
            <person name="Camara F."/>
            <person name="Duharcourt S."/>
            <person name="Guigo R."/>
            <person name="Gogendeau D."/>
            <person name="Katinka M."/>
            <person name="Keller A.-M."/>
            <person name="Kissmehl R."/>
            <person name="Klotz C."/>
            <person name="Koll F."/>
            <person name="Le Moue A."/>
            <person name="Lepere C."/>
            <person name="Malinsky S."/>
            <person name="Nowacki M."/>
            <person name="Nowak J.K."/>
            <person name="Plattner H."/>
            <person name="Poulain J."/>
            <person name="Ruiz F."/>
            <person name="Serrano V."/>
            <person name="Zagulski M."/>
            <person name="Dessen P."/>
            <person name="Betermier M."/>
            <person name="Weissenbach J."/>
            <person name="Scarpelli C."/>
            <person name="Schachter V."/>
            <person name="Sperling L."/>
            <person name="Meyer E."/>
            <person name="Cohen J."/>
            <person name="Wincker P."/>
        </authorList>
    </citation>
    <scope>NUCLEOTIDE SEQUENCE [LARGE SCALE GENOMIC DNA]</scope>
    <source>
        <strain evidence="2 3">Stock d4-2</strain>
    </source>
</reference>
<dbReference type="EMBL" id="CT867990">
    <property type="protein sequence ID" value="CAK57108.1"/>
    <property type="molecule type" value="Genomic_DNA"/>
</dbReference>
<dbReference type="AlphaFoldDB" id="A0BEZ1"/>
<gene>
    <name evidence="2" type="ORF">GSPATT00028143001</name>
</gene>
<keyword evidence="3" id="KW-1185">Reference proteome</keyword>
<dbReference type="Proteomes" id="UP000000600">
    <property type="component" value="Unassembled WGS sequence"/>
</dbReference>
<evidence type="ECO:0008006" key="4">
    <source>
        <dbReference type="Google" id="ProtNLM"/>
    </source>
</evidence>
<dbReference type="GeneID" id="5010290"/>
<protein>
    <recommendedName>
        <fullName evidence="4">Transmembrane protein</fullName>
    </recommendedName>
</protein>
<keyword evidence="1" id="KW-0812">Transmembrane</keyword>
<keyword evidence="1" id="KW-0472">Membrane</keyword>
<accession>A0BEZ1</accession>